<proteinExistence type="predicted"/>
<evidence type="ECO:0000313" key="2">
    <source>
        <dbReference type="Proteomes" id="UP001195914"/>
    </source>
</evidence>
<dbReference type="Proteomes" id="UP001195914">
    <property type="component" value="Unassembled WGS sequence"/>
</dbReference>
<keyword evidence="2" id="KW-1185">Reference proteome</keyword>
<reference evidence="1" key="2">
    <citation type="submission" date="2021-05" db="EMBL/GenBank/DDBJ databases">
        <authorList>
            <person name="Pain A."/>
        </authorList>
    </citation>
    <scope>NUCLEOTIDE SEQUENCE</scope>
    <source>
        <strain evidence="1">1802A</strain>
    </source>
</reference>
<dbReference type="AlphaFoldDB" id="A0AAD9G739"/>
<accession>A0AAD9G739</accession>
<protein>
    <submittedName>
        <fullName evidence="1">Uncharacterized protein</fullName>
    </submittedName>
</protein>
<evidence type="ECO:0000313" key="1">
    <source>
        <dbReference type="EMBL" id="KAK1933047.1"/>
    </source>
</evidence>
<organism evidence="1 2">
    <name type="scientific">Babesia divergens</name>
    <dbReference type="NCBI Taxonomy" id="32595"/>
    <lineage>
        <taxon>Eukaryota</taxon>
        <taxon>Sar</taxon>
        <taxon>Alveolata</taxon>
        <taxon>Apicomplexa</taxon>
        <taxon>Aconoidasida</taxon>
        <taxon>Piroplasmida</taxon>
        <taxon>Babesiidae</taxon>
        <taxon>Babesia</taxon>
    </lineage>
</organism>
<sequence>MVPFSYLRRATSTAILRRLLSLDEHALPRTIKFIAAKALNGDTTCKTHNRQLARSSSQQLSSLLQEKIRQTTADEWETSAIITVVYYLACAGNDLSDVTKSILIKKIAKTHDLNLIDLWQLLAAAKRLSIKLPLQRLKRHLEGNVEQLLVNGSCKNVSSALYGFSACGITIKPEVLQYIAEYYRKEMAHRSPFKDVANFINCFATHVNMIYKGAEGRVDNLPDGHASVTGGLLGTLGSLIQECKEGVKENSDDLEGLADVLDAVMVYQCCRLPDGHDCRQQYIEIEHLLKTICRGIKRSAEFPLHKVDLLGSEKRSASRNVEPRILRIILRNLVLAGMQQPELFAQIMGYYRFQPFKWSAQGNADVLRSVVFFGYQGPEVGDLVQHISSMYHGDFYKHIDTGKILIDACLLAVTSCSQPYYTGCLRLVSSALKAVDTITTDCIALAMLILELNRSSYEAVPLFAMRRIAKRLEGSIITLQVHTRENALSMLSRPVVYDTGYHSHFTGLCKVELK</sequence>
<reference evidence="1" key="1">
    <citation type="journal article" date="2014" name="Nucleic Acids Res.">
        <title>The evolutionary dynamics of variant antigen genes in Babesia reveal a history of genomic innovation underlying host-parasite interaction.</title>
        <authorList>
            <person name="Jackson A.P."/>
            <person name="Otto T.D."/>
            <person name="Darby A."/>
            <person name="Ramaprasad A."/>
            <person name="Xia D."/>
            <person name="Echaide I.E."/>
            <person name="Farber M."/>
            <person name="Gahlot S."/>
            <person name="Gamble J."/>
            <person name="Gupta D."/>
            <person name="Gupta Y."/>
            <person name="Jackson L."/>
            <person name="Malandrin L."/>
            <person name="Malas T.B."/>
            <person name="Moussa E."/>
            <person name="Nair M."/>
            <person name="Reid A.J."/>
            <person name="Sanders M."/>
            <person name="Sharma J."/>
            <person name="Tracey A."/>
            <person name="Quail M.A."/>
            <person name="Weir W."/>
            <person name="Wastling J.M."/>
            <person name="Hall N."/>
            <person name="Willadsen P."/>
            <person name="Lingelbach K."/>
            <person name="Shiels B."/>
            <person name="Tait A."/>
            <person name="Berriman M."/>
            <person name="Allred D.R."/>
            <person name="Pain A."/>
        </authorList>
    </citation>
    <scope>NUCLEOTIDE SEQUENCE</scope>
    <source>
        <strain evidence="1">1802A</strain>
    </source>
</reference>
<name>A0AAD9G739_BABDI</name>
<dbReference type="EMBL" id="JAHBMH010000073">
    <property type="protein sequence ID" value="KAK1933047.1"/>
    <property type="molecule type" value="Genomic_DNA"/>
</dbReference>
<comment type="caution">
    <text evidence="1">The sequence shown here is derived from an EMBL/GenBank/DDBJ whole genome shotgun (WGS) entry which is preliminary data.</text>
</comment>
<gene>
    <name evidence="1" type="ORF">X943_001965</name>
</gene>